<organism evidence="18 19">
    <name type="scientific">Flagellimonas lutaonensis</name>
    <dbReference type="NCBI Taxonomy" id="516051"/>
    <lineage>
        <taxon>Bacteria</taxon>
        <taxon>Pseudomonadati</taxon>
        <taxon>Bacteroidota</taxon>
        <taxon>Flavobacteriia</taxon>
        <taxon>Flavobacteriales</taxon>
        <taxon>Flavobacteriaceae</taxon>
        <taxon>Flagellimonas</taxon>
    </lineage>
</organism>
<comment type="function">
    <text evidence="16">NQR complex catalyzes the reduction of ubiquinone-1 to ubiquinol by two successive reactions, coupled with the transport of Na(+) ions from the cytoplasm to the periplasm. NqrA to NqrE are probably involved in the second step, the conversion of ubisemiquinone to ubiquinol.</text>
</comment>
<dbReference type="GO" id="GO:0010181">
    <property type="term" value="F:FMN binding"/>
    <property type="evidence" value="ECO:0007669"/>
    <property type="project" value="InterPro"/>
</dbReference>
<dbReference type="GO" id="GO:0006814">
    <property type="term" value="P:sodium ion transport"/>
    <property type="evidence" value="ECO:0007669"/>
    <property type="project" value="UniProtKB-UniRule"/>
</dbReference>
<keyword evidence="8 16" id="KW-1278">Translocase</keyword>
<keyword evidence="2 16" id="KW-1003">Cell membrane</keyword>
<evidence type="ECO:0000256" key="5">
    <source>
        <dbReference type="ARBA" id="ARBA00022630"/>
    </source>
</evidence>
<keyword evidence="12 16" id="KW-0406">Ion transport</keyword>
<dbReference type="OrthoDB" id="9776359at2"/>
<keyword evidence="9 16" id="KW-1133">Transmembrane helix</keyword>
<feature type="transmembrane region" description="Helical" evidence="16">
    <location>
        <begin position="280"/>
        <end position="300"/>
    </location>
</feature>
<dbReference type="PANTHER" id="PTHR30578">
    <property type="entry name" value="ELECTRON TRANSPORT COMPLEX PROTEIN RNFD"/>
    <property type="match status" value="1"/>
</dbReference>
<evidence type="ECO:0000313" key="18">
    <source>
        <dbReference type="EMBL" id="AKA35735.1"/>
    </source>
</evidence>
<dbReference type="RefSeq" id="WP_045802357.1">
    <property type="nucleotide sequence ID" value="NZ_CP011071.1"/>
</dbReference>
<keyword evidence="19" id="KW-1185">Reference proteome</keyword>
<evidence type="ECO:0000256" key="4">
    <source>
        <dbReference type="ARBA" id="ARBA00022553"/>
    </source>
</evidence>
<dbReference type="PIRSF" id="PIRSF016055">
    <property type="entry name" value="NADH-UbQ_OxRdtase_B_su"/>
    <property type="match status" value="1"/>
</dbReference>
<protein>
    <recommendedName>
        <fullName evidence="16">Na(+)-translocating NADH-quinone reductase subunit B</fullName>
        <shortName evidence="16">Na(+)-NQR subunit B</shortName>
        <shortName evidence="16">Na(+)-translocating NQR subunit B</shortName>
        <ecNumber evidence="16">7.2.1.1</ecNumber>
    </recommendedName>
    <alternativeName>
        <fullName evidence="16">NQR complex subunit B</fullName>
    </alternativeName>
    <alternativeName>
        <fullName evidence="16">NQR-1 subunit B</fullName>
    </alternativeName>
</protein>
<proteinExistence type="inferred from homology"/>
<dbReference type="InterPro" id="IPR004338">
    <property type="entry name" value="NqrB/RnfD"/>
</dbReference>
<dbReference type="GO" id="GO:0016655">
    <property type="term" value="F:oxidoreductase activity, acting on NAD(P)H, quinone or similar compound as acceptor"/>
    <property type="evidence" value="ECO:0007669"/>
    <property type="project" value="UniProtKB-UniRule"/>
</dbReference>
<keyword evidence="13 16" id="KW-0830">Ubiquinone</keyword>
<evidence type="ECO:0000313" key="19">
    <source>
        <dbReference type="Proteomes" id="UP000032726"/>
    </source>
</evidence>
<dbReference type="GO" id="GO:0022904">
    <property type="term" value="P:respiratory electron transport chain"/>
    <property type="evidence" value="ECO:0007669"/>
    <property type="project" value="InterPro"/>
</dbReference>
<name>A0A0D5YU29_9FLAO</name>
<dbReference type="KEGG" id="mlt:VC82_2141"/>
<keyword evidence="14 16" id="KW-0472">Membrane</keyword>
<dbReference type="GO" id="GO:0055085">
    <property type="term" value="P:transmembrane transport"/>
    <property type="evidence" value="ECO:0007669"/>
    <property type="project" value="InterPro"/>
</dbReference>
<accession>A0A0D5YU29</accession>
<dbReference type="Pfam" id="PF03116">
    <property type="entry name" value="NQR2_RnfD_RnfE"/>
    <property type="match status" value="1"/>
</dbReference>
<feature type="transmembrane region" description="Helical" evidence="16">
    <location>
        <begin position="62"/>
        <end position="84"/>
    </location>
</feature>
<dbReference type="InterPro" id="IPR010966">
    <property type="entry name" value="NqrB"/>
</dbReference>
<keyword evidence="3" id="KW-0997">Cell inner membrane</keyword>
<keyword evidence="10 16" id="KW-0520">NAD</keyword>
<dbReference type="AlphaFoldDB" id="A0A0D5YU29"/>
<evidence type="ECO:0000256" key="13">
    <source>
        <dbReference type="ARBA" id="ARBA00023075"/>
    </source>
</evidence>
<evidence type="ECO:0000256" key="10">
    <source>
        <dbReference type="ARBA" id="ARBA00023027"/>
    </source>
</evidence>
<comment type="cofactor">
    <cofactor evidence="16 17">
        <name>FMN</name>
        <dbReference type="ChEBI" id="CHEBI:58210"/>
    </cofactor>
</comment>
<sequence length="426" mass="47694">MSDKRLTLKKRLHILKHHYRDSKWAPAFNALHTFLYTPDETTHGRGTHVKAADDLKRTMNTVIMALVPCLLFGMFNAGYQHYSAINGYPENFSLFEHFLTWDNFWLGAITVLPLVIVSYGVGLAIEFLFAVIKGHEVEEGYLVTGMLVPLIIPVDTPLWMLAVAVAFGVVIGKEVFGGTGMNILNPALTIRAFLFFAYPTWMSGDKVWVHGAVDRTGTADAISGETVLGYLAQGNTAEMAQKFDVADMFFGFIPGSVGETSTLLILLGGLFLIFSKIASWRIMVSAVIGSLAMGLIFNWVVDMGWIAEYSKFYSLMSFEYWKHLIVGGLAFGIVYMATDPVTGSQTNRGKWIYGFLIGFLSVMIRVFNPAYPEGVFLAILLMNVFAPTIDHYVIRGNIRRRFKRWQNAKIYPRISEEKQALKAETV</sequence>
<evidence type="ECO:0000256" key="15">
    <source>
        <dbReference type="ARBA" id="ARBA00023201"/>
    </source>
</evidence>
<comment type="similarity">
    <text evidence="16">Belongs to the NqrB/RnfD family.</text>
</comment>
<evidence type="ECO:0000256" key="1">
    <source>
        <dbReference type="ARBA" id="ARBA00022448"/>
    </source>
</evidence>
<keyword evidence="5 16" id="KW-0285">Flavoprotein</keyword>
<reference evidence="18 19" key="1">
    <citation type="submission" date="2015-03" db="EMBL/GenBank/DDBJ databases">
        <title>Complete genome sequence of Muricauda lutaonensis CC-HSB-11T, isolated from a coastal hot spring.</title>
        <authorList>
            <person name="Kim K.M."/>
        </authorList>
    </citation>
    <scope>NUCLEOTIDE SEQUENCE [LARGE SCALE GENOMIC DNA]</scope>
    <source>
        <strain evidence="18 19">CC-HSB-11</strain>
    </source>
</reference>
<keyword evidence="4 16" id="KW-0597">Phosphoprotein</keyword>
<evidence type="ECO:0000256" key="11">
    <source>
        <dbReference type="ARBA" id="ARBA00023053"/>
    </source>
</evidence>
<evidence type="ECO:0000256" key="9">
    <source>
        <dbReference type="ARBA" id="ARBA00022989"/>
    </source>
</evidence>
<evidence type="ECO:0000256" key="8">
    <source>
        <dbReference type="ARBA" id="ARBA00022967"/>
    </source>
</evidence>
<dbReference type="NCBIfam" id="TIGR01937">
    <property type="entry name" value="nqrB"/>
    <property type="match status" value="1"/>
</dbReference>
<dbReference type="STRING" id="516051.VC82_2141"/>
<comment type="catalytic activity">
    <reaction evidence="16">
        <text>a ubiquinone + n Na(+)(in) + NADH + H(+) = a ubiquinol + n Na(+)(out) + NAD(+)</text>
        <dbReference type="Rhea" id="RHEA:47748"/>
        <dbReference type="Rhea" id="RHEA-COMP:9565"/>
        <dbReference type="Rhea" id="RHEA-COMP:9566"/>
        <dbReference type="ChEBI" id="CHEBI:15378"/>
        <dbReference type="ChEBI" id="CHEBI:16389"/>
        <dbReference type="ChEBI" id="CHEBI:17976"/>
        <dbReference type="ChEBI" id="CHEBI:29101"/>
        <dbReference type="ChEBI" id="CHEBI:57540"/>
        <dbReference type="ChEBI" id="CHEBI:57945"/>
        <dbReference type="EC" id="7.2.1.1"/>
    </reaction>
</comment>
<dbReference type="EMBL" id="CP011071">
    <property type="protein sequence ID" value="AKA35735.1"/>
    <property type="molecule type" value="Genomic_DNA"/>
</dbReference>
<dbReference type="PATRIC" id="fig|516051.4.peg.2206"/>
<feature type="transmembrane region" description="Helical" evidence="16">
    <location>
        <begin position="104"/>
        <end position="129"/>
    </location>
</feature>
<keyword evidence="15 16" id="KW-0739">Sodium transport</keyword>
<feature type="modified residue" description="FMN phosphoryl threonine" evidence="16 17">
    <location>
        <position position="226"/>
    </location>
</feature>
<feature type="transmembrane region" description="Helical" evidence="16">
    <location>
        <begin position="350"/>
        <end position="368"/>
    </location>
</feature>
<dbReference type="HOGENOM" id="CLU_042020_1_1_10"/>
<evidence type="ECO:0000256" key="7">
    <source>
        <dbReference type="ARBA" id="ARBA00022692"/>
    </source>
</evidence>
<evidence type="ECO:0000256" key="16">
    <source>
        <dbReference type="HAMAP-Rule" id="MF_00426"/>
    </source>
</evidence>
<dbReference type="GO" id="GO:0005886">
    <property type="term" value="C:plasma membrane"/>
    <property type="evidence" value="ECO:0007669"/>
    <property type="project" value="UniProtKB-SubCell"/>
</dbReference>
<dbReference type="HAMAP" id="MF_00426">
    <property type="entry name" value="NqrB"/>
    <property type="match status" value="1"/>
</dbReference>
<dbReference type="EC" id="7.2.1.1" evidence="16"/>
<keyword evidence="1 16" id="KW-0813">Transport</keyword>
<gene>
    <name evidence="16" type="primary">nqrB</name>
    <name evidence="18" type="ORF">VC82_2141</name>
</gene>
<feature type="transmembrane region" description="Helical" evidence="16">
    <location>
        <begin position="249"/>
        <end position="273"/>
    </location>
</feature>
<comment type="subunit">
    <text evidence="16">Composed of six subunits; NqrA, NqrB, NqrC, NqrD, NqrE and NqrF.</text>
</comment>
<evidence type="ECO:0000256" key="14">
    <source>
        <dbReference type="ARBA" id="ARBA00023136"/>
    </source>
</evidence>
<feature type="transmembrane region" description="Helical" evidence="16">
    <location>
        <begin position="320"/>
        <end position="338"/>
    </location>
</feature>
<dbReference type="Proteomes" id="UP000032726">
    <property type="component" value="Chromosome"/>
</dbReference>
<comment type="subcellular location">
    <subcellularLocation>
        <location evidence="16">Cell membrane</location>
        <topology evidence="16">Multi-pass membrane protein</topology>
    </subcellularLocation>
</comment>
<keyword evidence="11 16" id="KW-0915">Sodium</keyword>
<dbReference type="PANTHER" id="PTHR30578:SF1">
    <property type="entry name" value="NA(+)-TRANSLOCATING NADH-QUINONE REDUCTASE SUBUNIT B"/>
    <property type="match status" value="1"/>
</dbReference>
<feature type="transmembrane region" description="Helical" evidence="16">
    <location>
        <begin position="141"/>
        <end position="171"/>
    </location>
</feature>
<evidence type="ECO:0000256" key="3">
    <source>
        <dbReference type="ARBA" id="ARBA00022519"/>
    </source>
</evidence>
<dbReference type="NCBIfam" id="NF003756">
    <property type="entry name" value="PRK05349.1"/>
    <property type="match status" value="1"/>
</dbReference>
<feature type="transmembrane region" description="Helical" evidence="16">
    <location>
        <begin position="374"/>
        <end position="394"/>
    </location>
</feature>
<evidence type="ECO:0000256" key="6">
    <source>
        <dbReference type="ARBA" id="ARBA00022643"/>
    </source>
</evidence>
<keyword evidence="7 16" id="KW-0812">Transmembrane</keyword>
<evidence type="ECO:0000256" key="2">
    <source>
        <dbReference type="ARBA" id="ARBA00022475"/>
    </source>
</evidence>
<evidence type="ECO:0000256" key="12">
    <source>
        <dbReference type="ARBA" id="ARBA00023065"/>
    </source>
</evidence>
<evidence type="ECO:0000256" key="17">
    <source>
        <dbReference type="PIRSR" id="PIRSR016055-50"/>
    </source>
</evidence>
<keyword evidence="6 16" id="KW-0288">FMN</keyword>